<dbReference type="EMBL" id="JMCB01000012">
    <property type="protein sequence ID" value="KFE65405.1"/>
    <property type="molecule type" value="Genomic_DNA"/>
</dbReference>
<keyword evidence="2" id="KW-1185">Reference proteome</keyword>
<reference evidence="1 2" key="1">
    <citation type="submission" date="2014-04" db="EMBL/GenBank/DDBJ databases">
        <title>Genome assembly of Hyalangium minutum DSM 14724.</title>
        <authorList>
            <person name="Sharma G."/>
            <person name="Subramanian S."/>
        </authorList>
    </citation>
    <scope>NUCLEOTIDE SEQUENCE [LARGE SCALE GENOMIC DNA]</scope>
    <source>
        <strain evidence="1 2">DSM 14724</strain>
    </source>
</reference>
<comment type="caution">
    <text evidence="1">The sequence shown here is derived from an EMBL/GenBank/DDBJ whole genome shotgun (WGS) entry which is preliminary data.</text>
</comment>
<dbReference type="Proteomes" id="UP000028725">
    <property type="component" value="Unassembled WGS sequence"/>
</dbReference>
<evidence type="ECO:0000313" key="1">
    <source>
        <dbReference type="EMBL" id="KFE65405.1"/>
    </source>
</evidence>
<gene>
    <name evidence="1" type="ORF">DB31_1521</name>
</gene>
<dbReference type="AlphaFoldDB" id="A0A085WCJ2"/>
<organism evidence="1 2">
    <name type="scientific">Hyalangium minutum</name>
    <dbReference type="NCBI Taxonomy" id="394096"/>
    <lineage>
        <taxon>Bacteria</taxon>
        <taxon>Pseudomonadati</taxon>
        <taxon>Myxococcota</taxon>
        <taxon>Myxococcia</taxon>
        <taxon>Myxococcales</taxon>
        <taxon>Cystobacterineae</taxon>
        <taxon>Archangiaceae</taxon>
        <taxon>Hyalangium</taxon>
    </lineage>
</organism>
<sequence length="53" mass="5893">MKYFGGLVVLLYAAMAFSGWEPFTTEERGRVPDEVRRGPNGVFLWTGGFHGGK</sequence>
<accession>A0A085WCJ2</accession>
<protein>
    <submittedName>
        <fullName evidence="1">Uncharacterized protein</fullName>
    </submittedName>
</protein>
<evidence type="ECO:0000313" key="2">
    <source>
        <dbReference type="Proteomes" id="UP000028725"/>
    </source>
</evidence>
<name>A0A085WCJ2_9BACT</name>
<dbReference type="RefSeq" id="WP_169787107.1">
    <property type="nucleotide sequence ID" value="NZ_JMCB01000012.1"/>
</dbReference>
<proteinExistence type="predicted"/>
<dbReference type="STRING" id="394096.DB31_1521"/>